<organism evidence="11 12">
    <name type="scientific">Streptomyces roseolilacinus</name>
    <dbReference type="NCBI Taxonomy" id="66904"/>
    <lineage>
        <taxon>Bacteria</taxon>
        <taxon>Bacillati</taxon>
        <taxon>Actinomycetota</taxon>
        <taxon>Actinomycetes</taxon>
        <taxon>Kitasatosporales</taxon>
        <taxon>Streptomycetaceae</taxon>
        <taxon>Streptomyces</taxon>
    </lineage>
</organism>
<dbReference type="NCBIfam" id="TIGR01513">
    <property type="entry name" value="NAPRTase_put"/>
    <property type="match status" value="1"/>
</dbReference>
<evidence type="ECO:0000256" key="2">
    <source>
        <dbReference type="ARBA" id="ARBA00010897"/>
    </source>
</evidence>
<evidence type="ECO:0000256" key="3">
    <source>
        <dbReference type="ARBA" id="ARBA00013236"/>
    </source>
</evidence>
<dbReference type="Proteomes" id="UP000654123">
    <property type="component" value="Unassembled WGS sequence"/>
</dbReference>
<comment type="similarity">
    <text evidence="2 9">Belongs to the NAPRTase family.</text>
</comment>
<comment type="function">
    <text evidence="9">Catalyzes the first step in the biosynthesis of NAD from nicotinic acid, the ATP-dependent synthesis of beta-nicotinate D-ribonucleotide from nicotinate and 5-phospho-D-ribose 1-phosphate.</text>
</comment>
<keyword evidence="12" id="KW-1185">Reference proteome</keyword>
<evidence type="ECO:0000256" key="8">
    <source>
        <dbReference type="ARBA" id="ARBA00048668"/>
    </source>
</evidence>
<keyword evidence="4" id="KW-0597">Phosphoprotein</keyword>
<feature type="domain" description="Nicotinate phosphoribosyltransferase N-terminal" evidence="10">
    <location>
        <begin position="6"/>
        <end position="130"/>
    </location>
</feature>
<keyword evidence="7 9" id="KW-0808">Transferase</keyword>
<proteinExistence type="inferred from homology"/>
<evidence type="ECO:0000313" key="11">
    <source>
        <dbReference type="EMBL" id="GGQ30781.1"/>
    </source>
</evidence>
<evidence type="ECO:0000256" key="1">
    <source>
        <dbReference type="ARBA" id="ARBA00004952"/>
    </source>
</evidence>
<comment type="PTM">
    <text evidence="9">Transiently phosphorylated on a His residue during the reaction cycle. Phosphorylation strongly increases the affinity for substrates and increases the rate of nicotinate D-ribonucleotide production. Dephosphorylation regenerates the low-affinity form of the enzyme, leading to product release.</text>
</comment>
<gene>
    <name evidence="11" type="ORF">GCM10010249_56900</name>
</gene>
<dbReference type="GO" id="GO:0004516">
    <property type="term" value="F:nicotinate phosphoribosyltransferase activity"/>
    <property type="evidence" value="ECO:0007669"/>
    <property type="project" value="UniProtKB-UniRule"/>
</dbReference>
<keyword evidence="5 9" id="KW-0436">Ligase</keyword>
<dbReference type="SUPFAM" id="SSF54675">
    <property type="entry name" value="Nicotinate/Quinolinate PRTase N-terminal domain-like"/>
    <property type="match status" value="1"/>
</dbReference>
<dbReference type="NCBIfam" id="NF009131">
    <property type="entry name" value="PRK12484.1"/>
    <property type="match status" value="1"/>
</dbReference>
<dbReference type="InterPro" id="IPR006405">
    <property type="entry name" value="Nic_PRibTrfase_pncB"/>
</dbReference>
<dbReference type="PIRSF" id="PIRSF000484">
    <property type="entry name" value="NAPRT"/>
    <property type="match status" value="1"/>
</dbReference>
<evidence type="ECO:0000256" key="6">
    <source>
        <dbReference type="ARBA" id="ARBA00022642"/>
    </source>
</evidence>
<comment type="caution">
    <text evidence="11">The sequence shown here is derived from an EMBL/GenBank/DDBJ whole genome shotgun (WGS) entry which is preliminary data.</text>
</comment>
<dbReference type="PANTHER" id="PTHR11098">
    <property type="entry name" value="NICOTINATE PHOSPHORIBOSYLTRANSFERASE"/>
    <property type="match status" value="1"/>
</dbReference>
<keyword evidence="11" id="KW-0328">Glycosyltransferase</keyword>
<evidence type="ECO:0000256" key="9">
    <source>
        <dbReference type="RuleBase" id="RU365100"/>
    </source>
</evidence>
<accession>A0A918B7G6</accession>
<evidence type="ECO:0000256" key="5">
    <source>
        <dbReference type="ARBA" id="ARBA00022598"/>
    </source>
</evidence>
<dbReference type="InterPro" id="IPR036068">
    <property type="entry name" value="Nicotinate_pribotase-like_C"/>
</dbReference>
<dbReference type="Pfam" id="PF17767">
    <property type="entry name" value="NAPRTase_N"/>
    <property type="match status" value="1"/>
</dbReference>
<comment type="pathway">
    <text evidence="1 9">Cofactor biosynthesis; NAD(+) biosynthesis; nicotinate D-ribonucleotide from nicotinate: step 1/1.</text>
</comment>
<comment type="catalytic activity">
    <reaction evidence="8 9">
        <text>5-phospho-alpha-D-ribose 1-diphosphate + nicotinate + ATP + H2O = nicotinate beta-D-ribonucleotide + ADP + phosphate + diphosphate</text>
        <dbReference type="Rhea" id="RHEA:36163"/>
        <dbReference type="ChEBI" id="CHEBI:15377"/>
        <dbReference type="ChEBI" id="CHEBI:30616"/>
        <dbReference type="ChEBI" id="CHEBI:32544"/>
        <dbReference type="ChEBI" id="CHEBI:33019"/>
        <dbReference type="ChEBI" id="CHEBI:43474"/>
        <dbReference type="ChEBI" id="CHEBI:57502"/>
        <dbReference type="ChEBI" id="CHEBI:58017"/>
        <dbReference type="ChEBI" id="CHEBI:456216"/>
        <dbReference type="EC" id="6.3.4.21"/>
    </reaction>
</comment>
<dbReference type="Gene3D" id="3.20.140.10">
    <property type="entry name" value="nicotinate phosphoribosyltransferase"/>
    <property type="match status" value="1"/>
</dbReference>
<dbReference type="EC" id="6.3.4.21" evidence="3 9"/>
<dbReference type="InterPro" id="IPR007229">
    <property type="entry name" value="Nic_PRibTrfase-Fam"/>
</dbReference>
<evidence type="ECO:0000259" key="10">
    <source>
        <dbReference type="Pfam" id="PF17767"/>
    </source>
</evidence>
<dbReference type="NCBIfam" id="NF006698">
    <property type="entry name" value="PRK09243.1-5"/>
    <property type="match status" value="1"/>
</dbReference>
<protein>
    <recommendedName>
        <fullName evidence="3 9">Nicotinate phosphoribosyltransferase</fullName>
        <ecNumber evidence="3 9">6.3.4.21</ecNumber>
    </recommendedName>
</protein>
<reference evidence="11" key="2">
    <citation type="submission" date="2020-09" db="EMBL/GenBank/DDBJ databases">
        <authorList>
            <person name="Sun Q."/>
            <person name="Ohkuma M."/>
        </authorList>
    </citation>
    <scope>NUCLEOTIDE SEQUENCE</scope>
    <source>
        <strain evidence="11">JCM 4335</strain>
    </source>
</reference>
<dbReference type="Gene3D" id="3.20.20.70">
    <property type="entry name" value="Aldolase class I"/>
    <property type="match status" value="1"/>
</dbReference>
<dbReference type="InterPro" id="IPR040727">
    <property type="entry name" value="NAPRTase_N"/>
</dbReference>
<dbReference type="InterPro" id="IPR013785">
    <property type="entry name" value="Aldolase_TIM"/>
</dbReference>
<dbReference type="EMBL" id="BMSV01000015">
    <property type="protein sequence ID" value="GGQ30781.1"/>
    <property type="molecule type" value="Genomic_DNA"/>
</dbReference>
<evidence type="ECO:0000256" key="4">
    <source>
        <dbReference type="ARBA" id="ARBA00022553"/>
    </source>
</evidence>
<dbReference type="GO" id="GO:0016757">
    <property type="term" value="F:glycosyltransferase activity"/>
    <property type="evidence" value="ECO:0007669"/>
    <property type="project" value="UniProtKB-KW"/>
</dbReference>
<dbReference type="PANTHER" id="PTHR11098:SF8">
    <property type="entry name" value="NICOTINATE PHOSPHORIBOSYLTRANSFERASE PNCB1"/>
    <property type="match status" value="1"/>
</dbReference>
<dbReference type="GO" id="GO:0034355">
    <property type="term" value="P:NAD+ biosynthetic process via the salvage pathway"/>
    <property type="evidence" value="ECO:0007669"/>
    <property type="project" value="TreeGrafter"/>
</dbReference>
<dbReference type="SUPFAM" id="SSF51690">
    <property type="entry name" value="Nicotinate/Quinolinate PRTase C-terminal domain-like"/>
    <property type="match status" value="1"/>
</dbReference>
<name>A0A918B7G6_9ACTN</name>
<reference evidence="11" key="1">
    <citation type="journal article" date="2014" name="Int. J. Syst. Evol. Microbiol.">
        <title>Complete genome sequence of Corynebacterium casei LMG S-19264T (=DSM 44701T), isolated from a smear-ripened cheese.</title>
        <authorList>
            <consortium name="US DOE Joint Genome Institute (JGI-PGF)"/>
            <person name="Walter F."/>
            <person name="Albersmeier A."/>
            <person name="Kalinowski J."/>
            <person name="Ruckert C."/>
        </authorList>
    </citation>
    <scope>NUCLEOTIDE SEQUENCE</scope>
    <source>
        <strain evidence="11">JCM 4335</strain>
    </source>
</reference>
<evidence type="ECO:0000313" key="12">
    <source>
        <dbReference type="Proteomes" id="UP000654123"/>
    </source>
</evidence>
<sequence>MPSTALFTDQYELTMLQAALRGGTADRRSVFEVFTRRLPEGRRYGVVAGTGRVLDAVENFRFDDAMLAFLRERGIVDEPTLAWLAEYRFGGDVWGYPEGEVYFPGSPILRVEGSFAECVLLETVILSILNHDSAIAAAASRMSAAAGGRALIEMGARRTHELAAVAASRAAYVGGFGSTSDLAAGFRYGIPTVGTSAHAFTLLHDTERDAFRVQVEALGRGTTLLVDTYDVGEAVRTAVEVAGPGLGAVRIDSGDLLLVAHRVRHQLDELGARDTRIVVTSDLDEYAIASLAAAPVDAYGVGTQLVTGSGHPTCSMVYKLVARADSADPAAPLRPVAKRSLGGKTSLGGRKWAARRLDTEGVAEAEVVGTGPVPGELAGRQLQRLLVKAGEVVAREPLEAARERHIAARAGLPLSAVQLSRGEPVLPTEYVEG</sequence>
<evidence type="ECO:0000256" key="7">
    <source>
        <dbReference type="ARBA" id="ARBA00022679"/>
    </source>
</evidence>
<keyword evidence="6 9" id="KW-0662">Pyridine nucleotide biosynthesis</keyword>
<dbReference type="GO" id="GO:0005829">
    <property type="term" value="C:cytosol"/>
    <property type="evidence" value="ECO:0007669"/>
    <property type="project" value="TreeGrafter"/>
</dbReference>
<dbReference type="AlphaFoldDB" id="A0A918B7G6"/>